<protein>
    <recommendedName>
        <fullName evidence="3">SAM-dependent methyltransferase</fullName>
    </recommendedName>
</protein>
<keyword evidence="2" id="KW-1185">Reference proteome</keyword>
<evidence type="ECO:0000313" key="2">
    <source>
        <dbReference type="Proteomes" id="UP001500731"/>
    </source>
</evidence>
<dbReference type="EMBL" id="BAABGP010000008">
    <property type="protein sequence ID" value="GAA4482450.1"/>
    <property type="molecule type" value="Genomic_DNA"/>
</dbReference>
<gene>
    <name evidence="1" type="ORF">GCM10023171_12460</name>
</gene>
<evidence type="ECO:0008006" key="3">
    <source>
        <dbReference type="Google" id="ProtNLM"/>
    </source>
</evidence>
<proteinExistence type="predicted"/>
<dbReference type="RefSeq" id="WP_345185374.1">
    <property type="nucleotide sequence ID" value="NZ_BAABGP010000008.1"/>
</dbReference>
<dbReference type="InterPro" id="IPR029063">
    <property type="entry name" value="SAM-dependent_MTases_sf"/>
</dbReference>
<evidence type="ECO:0000313" key="1">
    <source>
        <dbReference type="EMBL" id="GAA4482450.1"/>
    </source>
</evidence>
<name>A0ABP8P915_9MICO</name>
<dbReference type="Proteomes" id="UP001500731">
    <property type="component" value="Unassembled WGS sequence"/>
</dbReference>
<reference evidence="2" key="1">
    <citation type="journal article" date="2019" name="Int. J. Syst. Evol. Microbiol.">
        <title>The Global Catalogue of Microorganisms (GCM) 10K type strain sequencing project: providing services to taxonomists for standard genome sequencing and annotation.</title>
        <authorList>
            <consortium name="The Broad Institute Genomics Platform"/>
            <consortium name="The Broad Institute Genome Sequencing Center for Infectious Disease"/>
            <person name="Wu L."/>
            <person name="Ma J."/>
        </authorList>
    </citation>
    <scope>NUCLEOTIDE SEQUENCE [LARGE SCALE GENOMIC DNA]</scope>
    <source>
        <strain evidence="2">JCM 17839</strain>
    </source>
</reference>
<dbReference type="SUPFAM" id="SSF53335">
    <property type="entry name" value="S-adenosyl-L-methionine-dependent methyltransferases"/>
    <property type="match status" value="1"/>
</dbReference>
<comment type="caution">
    <text evidence="1">The sequence shown here is derived from an EMBL/GenBank/DDBJ whole genome shotgun (WGS) entry which is preliminary data.</text>
</comment>
<accession>A0ABP8P915</accession>
<sequence>MSEISTATASWLTLRAAADGAARSRRLAVDLARLLPPGRVVLHDLGTGTGGMPRWLAPLLPGPQEWVLHDGDARITEEVALETVTDEAGRPIDATVLVEDLEHVRLDSFSGAAAVTASALLDVVTRDEAARIVDACVAAGTPALFSLSVTGRVDLDPPEPFDAEISQAFNAHQRRDAGGRRMLGPDAVDTFAALFVAAGWSVRRAATPWRLDTAHARLIAEWLDGWVGAAVEQQPELAPEAAAYLVRRRAQAVAGVMGVQVGHEDVLAWPR</sequence>
<organism evidence="1 2">
    <name type="scientific">Microbacterium panaciterrae</name>
    <dbReference type="NCBI Taxonomy" id="985759"/>
    <lineage>
        <taxon>Bacteria</taxon>
        <taxon>Bacillati</taxon>
        <taxon>Actinomycetota</taxon>
        <taxon>Actinomycetes</taxon>
        <taxon>Micrococcales</taxon>
        <taxon>Microbacteriaceae</taxon>
        <taxon>Microbacterium</taxon>
    </lineage>
</organism>